<protein>
    <submittedName>
        <fullName evidence="7">Uncharacterized protein</fullName>
    </submittedName>
</protein>
<dbReference type="OMA" id="PRNLQWV"/>
<comment type="subcellular location">
    <subcellularLocation>
        <location evidence="1">Membrane</location>
        <topology evidence="1">Multi-pass membrane protein</topology>
    </subcellularLocation>
</comment>
<feature type="transmembrane region" description="Helical" evidence="6">
    <location>
        <begin position="167"/>
        <end position="185"/>
    </location>
</feature>
<evidence type="ECO:0000313" key="8">
    <source>
        <dbReference type="Proteomes" id="UP000035740"/>
    </source>
</evidence>
<proteinExistence type="inferred from homology"/>
<dbReference type="AlphaFoldDB" id="A0A0J8B4J6"/>
<evidence type="ECO:0000256" key="3">
    <source>
        <dbReference type="ARBA" id="ARBA00022692"/>
    </source>
</evidence>
<reference evidence="7 8" key="1">
    <citation type="journal article" date="2014" name="Nature">
        <title>The genome of the recently domesticated crop plant sugar beet (Beta vulgaris).</title>
        <authorList>
            <person name="Dohm J.C."/>
            <person name="Minoche A.E."/>
            <person name="Holtgrawe D."/>
            <person name="Capella-Gutierrez S."/>
            <person name="Zakrzewski F."/>
            <person name="Tafer H."/>
            <person name="Rupp O."/>
            <person name="Sorensen T.R."/>
            <person name="Stracke R."/>
            <person name="Reinhardt R."/>
            <person name="Goesmann A."/>
            <person name="Kraft T."/>
            <person name="Schulz B."/>
            <person name="Stadler P.F."/>
            <person name="Schmidt T."/>
            <person name="Gabaldon T."/>
            <person name="Lehrach H."/>
            <person name="Weisshaar B."/>
            <person name="Himmelbauer H."/>
        </authorList>
    </citation>
    <scope>NUCLEOTIDE SEQUENCE [LARGE SCALE GENOMIC DNA]</scope>
    <source>
        <tissue evidence="7">Taproot</tissue>
    </source>
</reference>
<dbReference type="eggNOG" id="ENOG502RXZY">
    <property type="taxonomic scope" value="Eukaryota"/>
</dbReference>
<keyword evidence="4 6" id="KW-1133">Transmembrane helix</keyword>
<comment type="similarity">
    <text evidence="2">Belongs to the Cold-regulated 413 protein family.</text>
</comment>
<evidence type="ECO:0000256" key="5">
    <source>
        <dbReference type="ARBA" id="ARBA00023136"/>
    </source>
</evidence>
<name>A0A0J8B4J6_BETVV</name>
<feature type="transmembrane region" description="Helical" evidence="6">
    <location>
        <begin position="123"/>
        <end position="155"/>
    </location>
</feature>
<evidence type="ECO:0000256" key="2">
    <source>
        <dbReference type="ARBA" id="ARBA00005852"/>
    </source>
</evidence>
<sequence>MQWQCLSLSSPPPTFLPNSLSSTLRLRHSHFASHSSINFNQLRLPLNYHKSMPNHSSRRSSRVVCQAYSAILSPRNLPWISAVSTAILMLVKGTAINRSFLVPLFALQAPASVISWMQGEYGAWSAFLALLVRLFFFIPGELELPFVTLVLVIVAPHRALNVRGTQAGTVISLVIAAYLAFLHFTKAGGLQKSFDQGSIVATLAIICITIVPCVLLV</sequence>
<organism evidence="7 8">
    <name type="scientific">Beta vulgaris subsp. vulgaris</name>
    <name type="common">Beet</name>
    <dbReference type="NCBI Taxonomy" id="3555"/>
    <lineage>
        <taxon>Eukaryota</taxon>
        <taxon>Viridiplantae</taxon>
        <taxon>Streptophyta</taxon>
        <taxon>Embryophyta</taxon>
        <taxon>Tracheophyta</taxon>
        <taxon>Spermatophyta</taxon>
        <taxon>Magnoliopsida</taxon>
        <taxon>eudicotyledons</taxon>
        <taxon>Gunneridae</taxon>
        <taxon>Pentapetalae</taxon>
        <taxon>Caryophyllales</taxon>
        <taxon>Chenopodiaceae</taxon>
        <taxon>Betoideae</taxon>
        <taxon>Beta</taxon>
    </lineage>
</organism>
<dbReference type="OrthoDB" id="1928310at2759"/>
<feature type="transmembrane region" description="Helical" evidence="6">
    <location>
        <begin position="99"/>
        <end position="117"/>
    </location>
</feature>
<dbReference type="EMBL" id="KQ090424">
    <property type="protein sequence ID" value="KMS95911.1"/>
    <property type="molecule type" value="Genomic_DNA"/>
</dbReference>
<dbReference type="Pfam" id="PF05562">
    <property type="entry name" value="WCOR413"/>
    <property type="match status" value="1"/>
</dbReference>
<evidence type="ECO:0000313" key="7">
    <source>
        <dbReference type="EMBL" id="KMS95911.1"/>
    </source>
</evidence>
<evidence type="ECO:0000256" key="1">
    <source>
        <dbReference type="ARBA" id="ARBA00004141"/>
    </source>
</evidence>
<dbReference type="Proteomes" id="UP000035740">
    <property type="component" value="Unassembled WGS sequence"/>
</dbReference>
<dbReference type="KEGG" id="bvg:104883837"/>
<gene>
    <name evidence="7" type="ORF">BVRB_003940</name>
</gene>
<dbReference type="GO" id="GO:0016020">
    <property type="term" value="C:membrane"/>
    <property type="evidence" value="ECO:0007669"/>
    <property type="project" value="UniProtKB-SubCell"/>
</dbReference>
<keyword evidence="5 6" id="KW-0472">Membrane</keyword>
<accession>A0A0J8B4J6</accession>
<dbReference type="InterPro" id="IPR008892">
    <property type="entry name" value="COR413"/>
</dbReference>
<evidence type="ECO:0000256" key="6">
    <source>
        <dbReference type="SAM" id="Phobius"/>
    </source>
</evidence>
<keyword evidence="3 6" id="KW-0812">Transmembrane</keyword>
<keyword evidence="8" id="KW-1185">Reference proteome</keyword>
<dbReference type="PANTHER" id="PTHR33596">
    <property type="entry name" value="COLD-REGULATED 413 PLASMA MEMBRANE PROTEIN 2"/>
    <property type="match status" value="1"/>
</dbReference>
<feature type="transmembrane region" description="Helical" evidence="6">
    <location>
        <begin position="197"/>
        <end position="216"/>
    </location>
</feature>
<dbReference type="Gramene" id="KMS95911">
    <property type="protein sequence ID" value="KMS95911"/>
    <property type="gene ID" value="BVRB_003940"/>
</dbReference>
<dbReference type="PANTHER" id="PTHR33596:SF17">
    <property type="entry name" value="COLD-REGULATED 413 INNER MEMBRANE PROTEIN 1, CHLOROPLASTIC-RELATED"/>
    <property type="match status" value="1"/>
</dbReference>
<evidence type="ECO:0000256" key="4">
    <source>
        <dbReference type="ARBA" id="ARBA00022989"/>
    </source>
</evidence>